<dbReference type="OrthoDB" id="6270329at2759"/>
<feature type="domain" description="RWP-RK" evidence="5">
    <location>
        <begin position="1"/>
        <end position="62"/>
    </location>
</feature>
<dbReference type="EMBL" id="JH993068">
    <property type="protein sequence ID" value="EKX36739.1"/>
    <property type="molecule type" value="Genomic_DNA"/>
</dbReference>
<gene>
    <name evidence="6" type="ORF">GUITHDRAFT_155138</name>
</gene>
<dbReference type="HOGENOM" id="CLU_2459465_0_0_1"/>
<dbReference type="EnsemblProtists" id="EKX36739">
    <property type="protein sequence ID" value="EKX36739"/>
    <property type="gene ID" value="GUITHDRAFT_155138"/>
</dbReference>
<dbReference type="AlphaFoldDB" id="L1ILH3"/>
<dbReference type="Proteomes" id="UP000011087">
    <property type="component" value="Unassembled WGS sequence"/>
</dbReference>
<dbReference type="KEGG" id="gtt:GUITHDRAFT_155138"/>
<organism evidence="6">
    <name type="scientific">Guillardia theta (strain CCMP2712)</name>
    <name type="common">Cryptophyte</name>
    <dbReference type="NCBI Taxonomy" id="905079"/>
    <lineage>
        <taxon>Eukaryota</taxon>
        <taxon>Cryptophyceae</taxon>
        <taxon>Pyrenomonadales</taxon>
        <taxon>Geminigeraceae</taxon>
        <taxon>Guillardia</taxon>
    </lineage>
</organism>
<evidence type="ECO:0000256" key="2">
    <source>
        <dbReference type="ARBA" id="ARBA00023125"/>
    </source>
</evidence>
<evidence type="ECO:0000256" key="1">
    <source>
        <dbReference type="ARBA" id="ARBA00023015"/>
    </source>
</evidence>
<evidence type="ECO:0000256" key="4">
    <source>
        <dbReference type="ARBA" id="ARBA00023242"/>
    </source>
</evidence>
<proteinExistence type="predicted"/>
<reference evidence="8" key="2">
    <citation type="submission" date="2012-11" db="EMBL/GenBank/DDBJ databases">
        <authorList>
            <person name="Kuo A."/>
            <person name="Curtis B.A."/>
            <person name="Tanifuji G."/>
            <person name="Burki F."/>
            <person name="Gruber A."/>
            <person name="Irimia M."/>
            <person name="Maruyama S."/>
            <person name="Arias M.C."/>
            <person name="Ball S.G."/>
            <person name="Gile G.H."/>
            <person name="Hirakawa Y."/>
            <person name="Hopkins J.F."/>
            <person name="Rensing S.A."/>
            <person name="Schmutz J."/>
            <person name="Symeonidi A."/>
            <person name="Elias M."/>
            <person name="Eveleigh R.J."/>
            <person name="Herman E.K."/>
            <person name="Klute M.J."/>
            <person name="Nakayama T."/>
            <person name="Obornik M."/>
            <person name="Reyes-Prieto A."/>
            <person name="Armbrust E.V."/>
            <person name="Aves S.J."/>
            <person name="Beiko R.G."/>
            <person name="Coutinho P."/>
            <person name="Dacks J.B."/>
            <person name="Durnford D.G."/>
            <person name="Fast N.M."/>
            <person name="Green B.R."/>
            <person name="Grisdale C."/>
            <person name="Hempe F."/>
            <person name="Henrissat B."/>
            <person name="Hoppner M.P."/>
            <person name="Ishida K.-I."/>
            <person name="Kim E."/>
            <person name="Koreny L."/>
            <person name="Kroth P.G."/>
            <person name="Liu Y."/>
            <person name="Malik S.-B."/>
            <person name="Maier U.G."/>
            <person name="McRose D."/>
            <person name="Mock T."/>
            <person name="Neilson J.A."/>
            <person name="Onodera N.T."/>
            <person name="Poole A.M."/>
            <person name="Pritham E.J."/>
            <person name="Richards T.A."/>
            <person name="Rocap G."/>
            <person name="Roy S.W."/>
            <person name="Sarai C."/>
            <person name="Schaack S."/>
            <person name="Shirato S."/>
            <person name="Slamovits C.H."/>
            <person name="Spencer D.F."/>
            <person name="Suzuki S."/>
            <person name="Worden A.Z."/>
            <person name="Zauner S."/>
            <person name="Barry K."/>
            <person name="Bell C."/>
            <person name="Bharti A.K."/>
            <person name="Crow J.A."/>
            <person name="Grimwood J."/>
            <person name="Kramer R."/>
            <person name="Lindquist E."/>
            <person name="Lucas S."/>
            <person name="Salamov A."/>
            <person name="McFadden G.I."/>
            <person name="Lane C.E."/>
            <person name="Keeling P.J."/>
            <person name="Gray M.W."/>
            <person name="Grigoriev I.V."/>
            <person name="Archibald J.M."/>
        </authorList>
    </citation>
    <scope>NUCLEOTIDE SEQUENCE</scope>
    <source>
        <strain evidence="8">CCMP2712</strain>
    </source>
</reference>
<evidence type="ECO:0000259" key="5">
    <source>
        <dbReference type="PROSITE" id="PS51519"/>
    </source>
</evidence>
<reference evidence="7" key="3">
    <citation type="submission" date="2015-06" db="UniProtKB">
        <authorList>
            <consortium name="EnsemblProtists"/>
        </authorList>
    </citation>
    <scope>IDENTIFICATION</scope>
</reference>
<dbReference type="GO" id="GO:0003677">
    <property type="term" value="F:DNA binding"/>
    <property type="evidence" value="ECO:0007669"/>
    <property type="project" value="UniProtKB-KW"/>
</dbReference>
<dbReference type="InterPro" id="IPR003035">
    <property type="entry name" value="RWP-RK_dom"/>
</dbReference>
<keyword evidence="8" id="KW-1185">Reference proteome</keyword>
<keyword evidence="4" id="KW-0539">Nucleus</keyword>
<dbReference type="PROSITE" id="PS51519">
    <property type="entry name" value="RWP_RK"/>
    <property type="match status" value="1"/>
</dbReference>
<dbReference type="RefSeq" id="XP_005823719.1">
    <property type="nucleotide sequence ID" value="XM_005823662.1"/>
</dbReference>
<evidence type="ECO:0000313" key="8">
    <source>
        <dbReference type="Proteomes" id="UP000011087"/>
    </source>
</evidence>
<protein>
    <recommendedName>
        <fullName evidence="5">RWP-RK domain-containing protein</fullName>
    </recommendedName>
</protein>
<sequence>MYIHLPQAEAAHKLGISLSALKSVCRRVGLSRWPYKRQYTLISSSSDSEVMDFSLFEEALMHVEGNLSRRCGKYQRRSSLPEEMSASSC</sequence>
<dbReference type="Pfam" id="PF02042">
    <property type="entry name" value="RWP-RK"/>
    <property type="match status" value="1"/>
</dbReference>
<evidence type="ECO:0000313" key="7">
    <source>
        <dbReference type="EnsemblProtists" id="EKX36739"/>
    </source>
</evidence>
<evidence type="ECO:0000256" key="3">
    <source>
        <dbReference type="ARBA" id="ARBA00023163"/>
    </source>
</evidence>
<reference evidence="6 8" key="1">
    <citation type="journal article" date="2012" name="Nature">
        <title>Algal genomes reveal evolutionary mosaicism and the fate of nucleomorphs.</title>
        <authorList>
            <consortium name="DOE Joint Genome Institute"/>
            <person name="Curtis B.A."/>
            <person name="Tanifuji G."/>
            <person name="Burki F."/>
            <person name="Gruber A."/>
            <person name="Irimia M."/>
            <person name="Maruyama S."/>
            <person name="Arias M.C."/>
            <person name="Ball S.G."/>
            <person name="Gile G.H."/>
            <person name="Hirakawa Y."/>
            <person name="Hopkins J.F."/>
            <person name="Kuo A."/>
            <person name="Rensing S.A."/>
            <person name="Schmutz J."/>
            <person name="Symeonidi A."/>
            <person name="Elias M."/>
            <person name="Eveleigh R.J."/>
            <person name="Herman E.K."/>
            <person name="Klute M.J."/>
            <person name="Nakayama T."/>
            <person name="Obornik M."/>
            <person name="Reyes-Prieto A."/>
            <person name="Armbrust E.V."/>
            <person name="Aves S.J."/>
            <person name="Beiko R.G."/>
            <person name="Coutinho P."/>
            <person name="Dacks J.B."/>
            <person name="Durnford D.G."/>
            <person name="Fast N.M."/>
            <person name="Green B.R."/>
            <person name="Grisdale C.J."/>
            <person name="Hempel F."/>
            <person name="Henrissat B."/>
            <person name="Hoppner M.P."/>
            <person name="Ishida K."/>
            <person name="Kim E."/>
            <person name="Koreny L."/>
            <person name="Kroth P.G."/>
            <person name="Liu Y."/>
            <person name="Malik S.B."/>
            <person name="Maier U.G."/>
            <person name="McRose D."/>
            <person name="Mock T."/>
            <person name="Neilson J.A."/>
            <person name="Onodera N.T."/>
            <person name="Poole A.M."/>
            <person name="Pritham E.J."/>
            <person name="Richards T.A."/>
            <person name="Rocap G."/>
            <person name="Roy S.W."/>
            <person name="Sarai C."/>
            <person name="Schaack S."/>
            <person name="Shirato S."/>
            <person name="Slamovits C.H."/>
            <person name="Spencer D.F."/>
            <person name="Suzuki S."/>
            <person name="Worden A.Z."/>
            <person name="Zauner S."/>
            <person name="Barry K."/>
            <person name="Bell C."/>
            <person name="Bharti A.K."/>
            <person name="Crow J.A."/>
            <person name="Grimwood J."/>
            <person name="Kramer R."/>
            <person name="Lindquist E."/>
            <person name="Lucas S."/>
            <person name="Salamov A."/>
            <person name="McFadden G.I."/>
            <person name="Lane C.E."/>
            <person name="Keeling P.J."/>
            <person name="Gray M.W."/>
            <person name="Grigoriev I.V."/>
            <person name="Archibald J.M."/>
        </authorList>
    </citation>
    <scope>NUCLEOTIDE SEQUENCE</scope>
    <source>
        <strain evidence="6 8">CCMP2712</strain>
    </source>
</reference>
<keyword evidence="3" id="KW-0804">Transcription</keyword>
<keyword evidence="2" id="KW-0238">DNA-binding</keyword>
<keyword evidence="1" id="KW-0805">Transcription regulation</keyword>
<name>L1ILH3_GUITC</name>
<dbReference type="GeneID" id="17293538"/>
<evidence type="ECO:0000313" key="6">
    <source>
        <dbReference type="EMBL" id="EKX36739.1"/>
    </source>
</evidence>
<accession>L1ILH3</accession>
<dbReference type="PaxDb" id="55529-EKX36739"/>